<sequence>SSPSLPPPKIKTLITTLSPAGRRLEEKSVESAEGGGMRPLDEKETTAVFEKLFKFVGPNLKHIVERPALEGPPDVSGKPGRYCFRLHKNRVYYASESLVRRATSVARGRLVSLGTCVGKFTGGGSFRLTIQGLDLLAAHARRKVWVKETSEKSLTSGGHVLKSDLSRISENVVAGEGVVVFSSSDAPLAFGVAAKSAQDCRKMDPKGIVVLNQADLGEYLRAEDDL</sequence>
<dbReference type="GO" id="GO:0003723">
    <property type="term" value="F:RNA binding"/>
    <property type="evidence" value="ECO:0007669"/>
    <property type="project" value="UniProtKB-KW"/>
</dbReference>
<accession>A0A1D1YTB4</accession>
<evidence type="ECO:0000256" key="2">
    <source>
        <dbReference type="ARBA" id="ARBA00009895"/>
    </source>
</evidence>
<dbReference type="InterPro" id="IPR002478">
    <property type="entry name" value="PUA"/>
</dbReference>
<dbReference type="CDD" id="cd21151">
    <property type="entry name" value="PUA_Nip7-like"/>
    <property type="match status" value="1"/>
</dbReference>
<dbReference type="Gene3D" id="2.30.130.10">
    <property type="entry name" value="PUA domain"/>
    <property type="match status" value="1"/>
</dbReference>
<dbReference type="CDD" id="cd21146">
    <property type="entry name" value="Nip7_N_euk"/>
    <property type="match status" value="1"/>
</dbReference>
<dbReference type="PANTHER" id="PTHR23415">
    <property type="entry name" value="CYCLIN-DEPENDENT KINASES REGULATORY SUBUNIT/60S RIBOSOME SUBUNIT BIOGENESIS PROTEIN NIP7"/>
    <property type="match status" value="1"/>
</dbReference>
<dbReference type="EMBL" id="GDJX01010038">
    <property type="protein sequence ID" value="JAT57898.1"/>
    <property type="molecule type" value="Transcribed_RNA"/>
</dbReference>
<dbReference type="Pfam" id="PF17833">
    <property type="entry name" value="pre-PUA_NIP7"/>
    <property type="match status" value="1"/>
</dbReference>
<dbReference type="SUPFAM" id="SSF88697">
    <property type="entry name" value="PUA domain-like"/>
    <property type="match status" value="1"/>
</dbReference>
<evidence type="ECO:0000256" key="3">
    <source>
        <dbReference type="ARBA" id="ARBA00022517"/>
    </source>
</evidence>
<dbReference type="FunFam" id="2.30.130.10:FF:000002">
    <property type="entry name" value="60S ribosome subunit biogenesis protein NIP7 homolog"/>
    <property type="match status" value="1"/>
</dbReference>
<dbReference type="GO" id="GO:0005730">
    <property type="term" value="C:nucleolus"/>
    <property type="evidence" value="ECO:0007669"/>
    <property type="project" value="UniProtKB-SubCell"/>
</dbReference>
<dbReference type="InterPro" id="IPR016686">
    <property type="entry name" value="Ribosomal_synth_fac_NIP7"/>
</dbReference>
<proteinExistence type="inferred from homology"/>
<comment type="similarity">
    <text evidence="2">Belongs to the NIP7 family.</text>
</comment>
<dbReference type="PIRSF" id="PIRSF017190">
    <property type="entry name" value="Rbsml_synth_fac_NIP7"/>
    <property type="match status" value="1"/>
</dbReference>
<dbReference type="Gene3D" id="3.10.450.220">
    <property type="match status" value="1"/>
</dbReference>
<feature type="region of interest" description="Disordered" evidence="6">
    <location>
        <begin position="1"/>
        <end position="39"/>
    </location>
</feature>
<name>A0A1D1YTB4_9ARAE</name>
<comment type="subcellular location">
    <subcellularLocation>
        <location evidence="1">Nucleus</location>
        <location evidence="1">Nucleolus</location>
    </subcellularLocation>
</comment>
<feature type="non-terminal residue" evidence="8">
    <location>
        <position position="1"/>
    </location>
</feature>
<dbReference type="SMART" id="SM00359">
    <property type="entry name" value="PUA"/>
    <property type="match status" value="1"/>
</dbReference>
<evidence type="ECO:0000256" key="1">
    <source>
        <dbReference type="ARBA" id="ARBA00004604"/>
    </source>
</evidence>
<dbReference type="GO" id="GO:0042255">
    <property type="term" value="P:ribosome assembly"/>
    <property type="evidence" value="ECO:0007669"/>
    <property type="project" value="InterPro"/>
</dbReference>
<dbReference type="InterPro" id="IPR015947">
    <property type="entry name" value="PUA-like_sf"/>
</dbReference>
<gene>
    <name evidence="8" type="primary">nip7_3</name>
    <name evidence="8" type="ORF">g.101302</name>
</gene>
<dbReference type="InterPro" id="IPR055359">
    <property type="entry name" value="Nip7_N_euk"/>
</dbReference>
<dbReference type="AlphaFoldDB" id="A0A1D1YTB4"/>
<organism evidence="8">
    <name type="scientific">Anthurium amnicola</name>
    <dbReference type="NCBI Taxonomy" id="1678845"/>
    <lineage>
        <taxon>Eukaryota</taxon>
        <taxon>Viridiplantae</taxon>
        <taxon>Streptophyta</taxon>
        <taxon>Embryophyta</taxon>
        <taxon>Tracheophyta</taxon>
        <taxon>Spermatophyta</taxon>
        <taxon>Magnoliopsida</taxon>
        <taxon>Liliopsida</taxon>
        <taxon>Araceae</taxon>
        <taxon>Pothoideae</taxon>
        <taxon>Potheae</taxon>
        <taxon>Anthurium</taxon>
    </lineage>
</organism>
<feature type="domain" description="PUA" evidence="7">
    <location>
        <begin position="142"/>
        <end position="217"/>
    </location>
</feature>
<dbReference type="Pfam" id="PF03657">
    <property type="entry name" value="UPF0113"/>
    <property type="match status" value="1"/>
</dbReference>
<reference evidence="8" key="1">
    <citation type="submission" date="2015-07" db="EMBL/GenBank/DDBJ databases">
        <title>Transcriptome Assembly of Anthurium amnicola.</title>
        <authorList>
            <person name="Suzuki J."/>
        </authorList>
    </citation>
    <scope>NUCLEOTIDE SEQUENCE</scope>
</reference>
<keyword evidence="3" id="KW-0690">Ribosome biogenesis</keyword>
<evidence type="ECO:0000256" key="4">
    <source>
        <dbReference type="ARBA" id="ARBA00022884"/>
    </source>
</evidence>
<dbReference type="SUPFAM" id="SSF88802">
    <property type="entry name" value="Pre-PUA domain"/>
    <property type="match status" value="1"/>
</dbReference>
<keyword evidence="4" id="KW-0694">RNA-binding</keyword>
<evidence type="ECO:0000256" key="6">
    <source>
        <dbReference type="SAM" id="MobiDB-lite"/>
    </source>
</evidence>
<keyword evidence="5" id="KW-0539">Nucleus</keyword>
<evidence type="ECO:0000259" key="7">
    <source>
        <dbReference type="SMART" id="SM00359"/>
    </source>
</evidence>
<evidence type="ECO:0000256" key="5">
    <source>
        <dbReference type="ARBA" id="ARBA00023242"/>
    </source>
</evidence>
<dbReference type="PROSITE" id="PS50890">
    <property type="entry name" value="PUA"/>
    <property type="match status" value="1"/>
</dbReference>
<dbReference type="InterPro" id="IPR040598">
    <property type="entry name" value="NIP7_N"/>
</dbReference>
<dbReference type="InterPro" id="IPR036974">
    <property type="entry name" value="PUA_sf"/>
</dbReference>
<dbReference type="InterPro" id="IPR005155">
    <property type="entry name" value="UPF0113_PUA"/>
</dbReference>
<evidence type="ECO:0000313" key="8">
    <source>
        <dbReference type="EMBL" id="JAT57898.1"/>
    </source>
</evidence>
<protein>
    <submittedName>
        <fullName evidence="8">60S ribosome subunit biogenesis protein NIP7</fullName>
    </submittedName>
</protein>
<dbReference type="FunFam" id="3.10.450.220:FF:000001">
    <property type="entry name" value="60S ribosome subunit biogenesis protein NIP7 homolog"/>
    <property type="match status" value="1"/>
</dbReference>